<organism evidence="1 2">
    <name type="scientific">Actinoallomurus iriomotensis</name>
    <dbReference type="NCBI Taxonomy" id="478107"/>
    <lineage>
        <taxon>Bacteria</taxon>
        <taxon>Bacillati</taxon>
        <taxon>Actinomycetota</taxon>
        <taxon>Actinomycetes</taxon>
        <taxon>Streptosporangiales</taxon>
        <taxon>Thermomonosporaceae</taxon>
        <taxon>Actinoallomurus</taxon>
    </lineage>
</organism>
<evidence type="ECO:0000313" key="1">
    <source>
        <dbReference type="EMBL" id="GLY83352.1"/>
    </source>
</evidence>
<dbReference type="Proteomes" id="UP001165074">
    <property type="component" value="Unassembled WGS sequence"/>
</dbReference>
<dbReference type="RefSeq" id="WP_285567619.1">
    <property type="nucleotide sequence ID" value="NZ_BSTK01000002.1"/>
</dbReference>
<name>A0A9W6S065_9ACTN</name>
<sequence>MANAKIVPLRPHLVLARPGQDGPVSVDWDEGRRMYVAACERCTETLLTERLDQAHGWADEHRCDPELVALLTEILDRRAA</sequence>
<comment type="caution">
    <text evidence="1">The sequence shown here is derived from an EMBL/GenBank/DDBJ whole genome shotgun (WGS) entry which is preliminary data.</text>
</comment>
<dbReference type="EMBL" id="BSTK01000002">
    <property type="protein sequence ID" value="GLY83352.1"/>
    <property type="molecule type" value="Genomic_DNA"/>
</dbReference>
<keyword evidence="2" id="KW-1185">Reference proteome</keyword>
<gene>
    <name evidence="1" type="ORF">Airi02_012820</name>
</gene>
<evidence type="ECO:0000313" key="2">
    <source>
        <dbReference type="Proteomes" id="UP001165074"/>
    </source>
</evidence>
<proteinExistence type="predicted"/>
<reference evidence="1" key="1">
    <citation type="submission" date="2023-03" db="EMBL/GenBank/DDBJ databases">
        <title>Actinoallomurus iriomotensis NBRC 103684.</title>
        <authorList>
            <person name="Ichikawa N."/>
            <person name="Sato H."/>
            <person name="Tonouchi N."/>
        </authorList>
    </citation>
    <scope>NUCLEOTIDE SEQUENCE</scope>
    <source>
        <strain evidence="1">NBRC 103684</strain>
    </source>
</reference>
<dbReference type="AlphaFoldDB" id="A0A9W6S065"/>
<accession>A0A9W6S065</accession>
<protein>
    <submittedName>
        <fullName evidence="1">Uncharacterized protein</fullName>
    </submittedName>
</protein>